<dbReference type="NCBIfam" id="TIGR00027">
    <property type="entry name" value="mthyl_TIGR00027"/>
    <property type="match status" value="1"/>
</dbReference>
<dbReference type="InterPro" id="IPR007213">
    <property type="entry name" value="Ppm1/Ppm2/Tcmp"/>
</dbReference>
<dbReference type="Pfam" id="PF04072">
    <property type="entry name" value="LCM"/>
    <property type="match status" value="1"/>
</dbReference>
<proteinExistence type="inferred from homology"/>
<dbReference type="EMBL" id="JBHSFO010000005">
    <property type="protein sequence ID" value="MFC4604611.1"/>
    <property type="molecule type" value="Genomic_DNA"/>
</dbReference>
<accession>A0ABV9FRE1</accession>
<keyword evidence="4" id="KW-0808">Transferase</keyword>
<dbReference type="SUPFAM" id="SSF53335">
    <property type="entry name" value="S-adenosyl-L-methionine-dependent methyltransferases"/>
    <property type="match status" value="1"/>
</dbReference>
<keyword evidence="8" id="KW-1185">Reference proteome</keyword>
<evidence type="ECO:0000256" key="4">
    <source>
        <dbReference type="ARBA" id="ARBA00022679"/>
    </source>
</evidence>
<comment type="function">
    <text evidence="1 6">Exhibits S-adenosyl-L-methionine-dependent methyltransferase activity.</text>
</comment>
<dbReference type="PANTHER" id="PTHR43619:SF2">
    <property type="entry name" value="S-ADENOSYL-L-METHIONINE-DEPENDENT METHYLTRANSFERASES SUPERFAMILY PROTEIN"/>
    <property type="match status" value="1"/>
</dbReference>
<comment type="similarity">
    <text evidence="2 6">Belongs to the UPF0677 family.</text>
</comment>
<dbReference type="Gene3D" id="3.40.50.150">
    <property type="entry name" value="Vaccinia Virus protein VP39"/>
    <property type="match status" value="1"/>
</dbReference>
<evidence type="ECO:0000256" key="2">
    <source>
        <dbReference type="ARBA" id="ARBA00008138"/>
    </source>
</evidence>
<dbReference type="RefSeq" id="WP_378417689.1">
    <property type="nucleotide sequence ID" value="NZ_JBHSFO010000005.1"/>
</dbReference>
<evidence type="ECO:0000313" key="8">
    <source>
        <dbReference type="Proteomes" id="UP001595914"/>
    </source>
</evidence>
<comment type="caution">
    <text evidence="7">The sequence shown here is derived from an EMBL/GenBank/DDBJ whole genome shotgun (WGS) entry which is preliminary data.</text>
</comment>
<name>A0ABV9FRE1_9NOCA</name>
<evidence type="ECO:0000256" key="6">
    <source>
        <dbReference type="RuleBase" id="RU362030"/>
    </source>
</evidence>
<evidence type="ECO:0000256" key="5">
    <source>
        <dbReference type="ARBA" id="ARBA00022691"/>
    </source>
</evidence>
<dbReference type="PANTHER" id="PTHR43619">
    <property type="entry name" value="S-ADENOSYL-L-METHIONINE-DEPENDENT METHYLTRANSFERASE YKTD-RELATED"/>
    <property type="match status" value="1"/>
</dbReference>
<keyword evidence="3 6" id="KW-0489">Methyltransferase</keyword>
<dbReference type="InterPro" id="IPR011610">
    <property type="entry name" value="SAM_mthyl_Trfase_ML2640-like"/>
</dbReference>
<gene>
    <name evidence="7" type="ORF">ACFO6S_13020</name>
</gene>
<sequence>MRTDGDTWDIVSSVGLTALGVATFRALETSRPDALIRDEYARWFVEAAGEPHFIGLLADPSQLDDTPFVFQGFMGLRTKFFDDFFTAAAASGVRQAVILAAGLDSRAYRLDWPAGTTVFEVDQPKVLEFKDEVLAAHGARPKADRRAVAADLREDWPAALEARGFDPDRATAWAVEGLLPYLPGDAHDALFERIDGLSGPGSRLAVDGFGSSADMRKFDAVREKYVAKSLFGDLDVAALFYEDPRADPEGWLTEHDWAVQQFNPFALAEDYGLPIPELPPELADLPASSSYLTAVK</sequence>
<dbReference type="EC" id="2.1.1.-" evidence="6"/>
<dbReference type="GO" id="GO:0008168">
    <property type="term" value="F:methyltransferase activity"/>
    <property type="evidence" value="ECO:0007669"/>
    <property type="project" value="UniProtKB-KW"/>
</dbReference>
<evidence type="ECO:0000256" key="3">
    <source>
        <dbReference type="ARBA" id="ARBA00022603"/>
    </source>
</evidence>
<protein>
    <recommendedName>
        <fullName evidence="6">S-adenosyl-L-methionine-dependent methyltransferase</fullName>
        <ecNumber evidence="6">2.1.1.-</ecNumber>
    </recommendedName>
</protein>
<organism evidence="7 8">
    <name type="scientific">Rhodococcus kronopolitis</name>
    <dbReference type="NCBI Taxonomy" id="1460226"/>
    <lineage>
        <taxon>Bacteria</taxon>
        <taxon>Bacillati</taxon>
        <taxon>Actinomycetota</taxon>
        <taxon>Actinomycetes</taxon>
        <taxon>Mycobacteriales</taxon>
        <taxon>Nocardiaceae</taxon>
        <taxon>Rhodococcus</taxon>
    </lineage>
</organism>
<dbReference type="Proteomes" id="UP001595914">
    <property type="component" value="Unassembled WGS sequence"/>
</dbReference>
<dbReference type="InterPro" id="IPR029063">
    <property type="entry name" value="SAM-dependent_MTases_sf"/>
</dbReference>
<evidence type="ECO:0000256" key="1">
    <source>
        <dbReference type="ARBA" id="ARBA00003907"/>
    </source>
</evidence>
<keyword evidence="5 6" id="KW-0949">S-adenosyl-L-methionine</keyword>
<evidence type="ECO:0000313" key="7">
    <source>
        <dbReference type="EMBL" id="MFC4604611.1"/>
    </source>
</evidence>
<dbReference type="GO" id="GO:0032259">
    <property type="term" value="P:methylation"/>
    <property type="evidence" value="ECO:0007669"/>
    <property type="project" value="UniProtKB-KW"/>
</dbReference>
<reference evidence="8" key="1">
    <citation type="journal article" date="2019" name="Int. J. Syst. Evol. Microbiol.">
        <title>The Global Catalogue of Microorganisms (GCM) 10K type strain sequencing project: providing services to taxonomists for standard genome sequencing and annotation.</title>
        <authorList>
            <consortium name="The Broad Institute Genomics Platform"/>
            <consortium name="The Broad Institute Genome Sequencing Center for Infectious Disease"/>
            <person name="Wu L."/>
            <person name="Ma J."/>
        </authorList>
    </citation>
    <scope>NUCLEOTIDE SEQUENCE [LARGE SCALE GENOMIC DNA]</scope>
    <source>
        <strain evidence="8">CCUG 54520</strain>
    </source>
</reference>